<dbReference type="SUPFAM" id="SSF159501">
    <property type="entry name" value="EreA/ChaN-like"/>
    <property type="match status" value="1"/>
</dbReference>
<feature type="region of interest" description="Disordered" evidence="1">
    <location>
        <begin position="1"/>
        <end position="20"/>
    </location>
</feature>
<evidence type="ECO:0000313" key="4">
    <source>
        <dbReference type="Proteomes" id="UP000324065"/>
    </source>
</evidence>
<protein>
    <submittedName>
        <fullName evidence="3">ChaN family lipoprotein</fullName>
    </submittedName>
</protein>
<sequence length="375" mass="39787">MRRPMDRQTRGHRHHTGSRHMLCPPRALAPWVVWSALALPIAGAHAGAPPWGGDWTTSIRAEHPLAGALLDPATANVLDAAAVANRLRGADVVLLGEKHDNPDHHRAQAWILEGLVTAGRRPALVLEMLDSRQGPALAEYLANADATAAGLGAAVHWADSGWPDWTHYQPIAEVALNAGLPVLPGNLPTDTVRRVAGAGAEAVLGAEGLAPRALDVPLPTDLTEALGAEIRRGHCDMLPDAALPGMIAAQRVRDGEMARALLSGRARDDTDSAVLIAGNGHVRSDRAVPWYLAQRAPDVRSVSVGILEIGPDLPATPTPADLRDTEAPVATAPQPFDLIMLTPALDDVDPCEAFRAQLERLRERKDDEPALPSGD</sequence>
<evidence type="ECO:0000256" key="1">
    <source>
        <dbReference type="SAM" id="MobiDB-lite"/>
    </source>
</evidence>
<feature type="domain" description="Haem-binding uptake Tiki superfamily ChaN" evidence="2">
    <location>
        <begin position="84"/>
        <end position="292"/>
    </location>
</feature>
<gene>
    <name evidence="3" type="ORF">F1188_01850</name>
</gene>
<dbReference type="Pfam" id="PF04187">
    <property type="entry name" value="Cofac_haem_bdg"/>
    <property type="match status" value="1"/>
</dbReference>
<accession>A0A5M6IH80</accession>
<dbReference type="AlphaFoldDB" id="A0A5M6IH80"/>
<dbReference type="Gene3D" id="3.40.50.11550">
    <property type="match status" value="2"/>
</dbReference>
<dbReference type="Proteomes" id="UP000324065">
    <property type="component" value="Unassembled WGS sequence"/>
</dbReference>
<dbReference type="CDD" id="cd14727">
    <property type="entry name" value="ChanN-like"/>
    <property type="match status" value="1"/>
</dbReference>
<organism evidence="3 4">
    <name type="scientific">Roseospira marina</name>
    <dbReference type="NCBI Taxonomy" id="140057"/>
    <lineage>
        <taxon>Bacteria</taxon>
        <taxon>Pseudomonadati</taxon>
        <taxon>Pseudomonadota</taxon>
        <taxon>Alphaproteobacteria</taxon>
        <taxon>Rhodospirillales</taxon>
        <taxon>Rhodospirillaceae</taxon>
        <taxon>Roseospira</taxon>
    </lineage>
</organism>
<proteinExistence type="predicted"/>
<reference evidence="3 4" key="1">
    <citation type="submission" date="2019-09" db="EMBL/GenBank/DDBJ databases">
        <title>Genome sequence of Roseospira marina, one of the more divergent members of the non-sulfur purple photosynthetic bacterial family, the Rhodospirillaceae.</title>
        <authorList>
            <person name="Meyer T."/>
            <person name="Kyndt J."/>
        </authorList>
    </citation>
    <scope>NUCLEOTIDE SEQUENCE [LARGE SCALE GENOMIC DNA]</scope>
    <source>
        <strain evidence="3 4">DSM 15113</strain>
    </source>
</reference>
<dbReference type="OrthoDB" id="9795827at2"/>
<evidence type="ECO:0000313" key="3">
    <source>
        <dbReference type="EMBL" id="KAA5607532.1"/>
    </source>
</evidence>
<evidence type="ECO:0000259" key="2">
    <source>
        <dbReference type="Pfam" id="PF04187"/>
    </source>
</evidence>
<keyword evidence="4" id="KW-1185">Reference proteome</keyword>
<dbReference type="InterPro" id="IPR007314">
    <property type="entry name" value="Cofac_haem-bd_dom"/>
</dbReference>
<keyword evidence="3" id="KW-0449">Lipoprotein</keyword>
<name>A0A5M6IH80_9PROT</name>
<dbReference type="EMBL" id="VWPJ01000001">
    <property type="protein sequence ID" value="KAA5607532.1"/>
    <property type="molecule type" value="Genomic_DNA"/>
</dbReference>
<comment type="caution">
    <text evidence="3">The sequence shown here is derived from an EMBL/GenBank/DDBJ whole genome shotgun (WGS) entry which is preliminary data.</text>
</comment>